<proteinExistence type="predicted"/>
<dbReference type="AlphaFoldDB" id="A0A2A6BKB5"/>
<accession>A0A8R1Z3I5</accession>
<evidence type="ECO:0000313" key="2">
    <source>
        <dbReference type="Proteomes" id="UP000005239"/>
    </source>
</evidence>
<protein>
    <submittedName>
        <fullName evidence="1">Uncharacterized protein</fullName>
    </submittedName>
</protein>
<dbReference type="Proteomes" id="UP000005239">
    <property type="component" value="Unassembled WGS sequence"/>
</dbReference>
<accession>A0A2A6BKB5</accession>
<reference evidence="1" key="2">
    <citation type="submission" date="2022-06" db="UniProtKB">
        <authorList>
            <consortium name="EnsemblMetazoa"/>
        </authorList>
    </citation>
    <scope>IDENTIFICATION</scope>
    <source>
        <strain evidence="1">PS312</strain>
    </source>
</reference>
<reference evidence="2" key="1">
    <citation type="journal article" date="2008" name="Nat. Genet.">
        <title>The Pristionchus pacificus genome provides a unique perspective on nematode lifestyle and parasitism.</title>
        <authorList>
            <person name="Dieterich C."/>
            <person name="Clifton S.W."/>
            <person name="Schuster L.N."/>
            <person name="Chinwalla A."/>
            <person name="Delehaunty K."/>
            <person name="Dinkelacker I."/>
            <person name="Fulton L."/>
            <person name="Fulton R."/>
            <person name="Godfrey J."/>
            <person name="Minx P."/>
            <person name="Mitreva M."/>
            <person name="Roeseler W."/>
            <person name="Tian H."/>
            <person name="Witte H."/>
            <person name="Yang S.P."/>
            <person name="Wilson R.K."/>
            <person name="Sommer R.J."/>
        </authorList>
    </citation>
    <scope>NUCLEOTIDE SEQUENCE [LARGE SCALE GENOMIC DNA]</scope>
    <source>
        <strain evidence="2">PS312</strain>
    </source>
</reference>
<sequence>MHRQRIQCPDRSASVCMRSTPQSHRRAMCIPGDGVAVSYPESVVGSSVNAGWVSSEKDVSIVSEDCAATAAATAASTSANRIDPLEDPEQIRHYCARTGSDKEVMRADN</sequence>
<organism evidence="1 2">
    <name type="scientific">Pristionchus pacificus</name>
    <name type="common">Parasitic nematode worm</name>
    <dbReference type="NCBI Taxonomy" id="54126"/>
    <lineage>
        <taxon>Eukaryota</taxon>
        <taxon>Metazoa</taxon>
        <taxon>Ecdysozoa</taxon>
        <taxon>Nematoda</taxon>
        <taxon>Chromadorea</taxon>
        <taxon>Rhabditida</taxon>
        <taxon>Rhabditina</taxon>
        <taxon>Diplogasteromorpha</taxon>
        <taxon>Diplogasteroidea</taxon>
        <taxon>Neodiplogasteridae</taxon>
        <taxon>Pristionchus</taxon>
    </lineage>
</organism>
<gene>
    <name evidence="1" type="primary">WBGene00283527</name>
</gene>
<evidence type="ECO:0000313" key="1">
    <source>
        <dbReference type="EnsemblMetazoa" id="PPA45158.1"/>
    </source>
</evidence>
<dbReference type="EnsemblMetazoa" id="PPA45158.1">
    <property type="protein sequence ID" value="PPA45158.1"/>
    <property type="gene ID" value="WBGene00283527"/>
</dbReference>
<keyword evidence="2" id="KW-1185">Reference proteome</keyword>
<name>A0A2A6BKB5_PRIPA</name>